<evidence type="ECO:0000256" key="1">
    <source>
        <dbReference type="ARBA" id="ARBA00004141"/>
    </source>
</evidence>
<dbReference type="RefSeq" id="WP_037312439.1">
    <property type="nucleotide sequence ID" value="NZ_CALJZO010000019.1"/>
</dbReference>
<keyword evidence="9 10" id="KW-0472">Membrane</keyword>
<dbReference type="PANTHER" id="PTHR37468">
    <property type="entry name" value="SULFATE TRANSPORTER CYSZ"/>
    <property type="match status" value="1"/>
</dbReference>
<evidence type="ECO:0000256" key="6">
    <source>
        <dbReference type="ARBA" id="ARBA00022692"/>
    </source>
</evidence>
<keyword evidence="6 10" id="KW-0812">Transmembrane</keyword>
<dbReference type="EMBL" id="JRZE01000006">
    <property type="protein sequence ID" value="KHF43408.1"/>
    <property type="molecule type" value="Genomic_DNA"/>
</dbReference>
<evidence type="ECO:0000256" key="9">
    <source>
        <dbReference type="ARBA" id="ARBA00023136"/>
    </source>
</evidence>
<dbReference type="Pfam" id="PF07264">
    <property type="entry name" value="EI24"/>
    <property type="match status" value="1"/>
</dbReference>
<evidence type="ECO:0000256" key="3">
    <source>
        <dbReference type="ARBA" id="ARBA00022475"/>
    </source>
</evidence>
<evidence type="ECO:0000256" key="5">
    <source>
        <dbReference type="ARBA" id="ARBA00022605"/>
    </source>
</evidence>
<dbReference type="GO" id="GO:0019344">
    <property type="term" value="P:cysteine biosynthetic process"/>
    <property type="evidence" value="ECO:0007669"/>
    <property type="project" value="TreeGrafter"/>
</dbReference>
<dbReference type="OrthoDB" id="3375053at2"/>
<proteinExistence type="predicted"/>
<comment type="caution">
    <text evidence="11">The sequence shown here is derived from an EMBL/GenBank/DDBJ whole genome shotgun (WGS) entry which is preliminary data.</text>
</comment>
<keyword evidence="7 10" id="KW-1133">Transmembrane helix</keyword>
<evidence type="ECO:0000313" key="12">
    <source>
        <dbReference type="Proteomes" id="UP000030848"/>
    </source>
</evidence>
<dbReference type="Proteomes" id="UP000030848">
    <property type="component" value="Unassembled WGS sequence"/>
</dbReference>
<evidence type="ECO:0000313" key="11">
    <source>
        <dbReference type="EMBL" id="KHF43408.1"/>
    </source>
</evidence>
<keyword evidence="8" id="KW-0764">Sulfate transport</keyword>
<feature type="transmembrane region" description="Helical" evidence="10">
    <location>
        <begin position="140"/>
        <end position="161"/>
    </location>
</feature>
<keyword evidence="2" id="KW-0813">Transport</keyword>
<evidence type="ECO:0000256" key="10">
    <source>
        <dbReference type="SAM" id="Phobius"/>
    </source>
</evidence>
<reference evidence="11 12" key="1">
    <citation type="submission" date="2014-10" db="EMBL/GenBank/DDBJ databases">
        <title>Genome sequence of Micropolyspora internatus JCM3315.</title>
        <authorList>
            <person name="Shin S.-K."/>
            <person name="Yi H."/>
        </authorList>
    </citation>
    <scope>NUCLEOTIDE SEQUENCE [LARGE SCALE GENOMIC DNA]</scope>
    <source>
        <strain evidence="11 12">JCM 3315</strain>
    </source>
</reference>
<feature type="transmembrane region" description="Helical" evidence="10">
    <location>
        <begin position="208"/>
        <end position="238"/>
    </location>
</feature>
<dbReference type="GO" id="GO:0000103">
    <property type="term" value="P:sulfate assimilation"/>
    <property type="evidence" value="ECO:0007669"/>
    <property type="project" value="TreeGrafter"/>
</dbReference>
<accession>A0A837D984</accession>
<name>A0A837D984_9PSEU</name>
<organism evidence="11 12">
    <name type="scientific">Saccharomonospora viridis</name>
    <dbReference type="NCBI Taxonomy" id="1852"/>
    <lineage>
        <taxon>Bacteria</taxon>
        <taxon>Bacillati</taxon>
        <taxon>Actinomycetota</taxon>
        <taxon>Actinomycetes</taxon>
        <taxon>Pseudonocardiales</taxon>
        <taxon>Pseudonocardiaceae</taxon>
        <taxon>Saccharomonospora</taxon>
    </lineage>
</organism>
<dbReference type="InterPro" id="IPR059112">
    <property type="entry name" value="CysZ/EI24"/>
</dbReference>
<dbReference type="AlphaFoldDB" id="A0A837D984"/>
<dbReference type="PANTHER" id="PTHR37468:SF1">
    <property type="entry name" value="SULFATE TRANSPORTER CYSZ"/>
    <property type="match status" value="1"/>
</dbReference>
<gene>
    <name evidence="11" type="ORF">MINT15_36100</name>
</gene>
<feature type="transmembrane region" description="Helical" evidence="10">
    <location>
        <begin position="70"/>
        <end position="100"/>
    </location>
</feature>
<feature type="transmembrane region" description="Helical" evidence="10">
    <location>
        <begin position="24"/>
        <end position="50"/>
    </location>
</feature>
<protein>
    <submittedName>
        <fullName evidence="11">Membrane protein</fullName>
    </submittedName>
</protein>
<sequence length="253" mass="27095">MRDFFTGVRLFGRGLGILLRSPRLLLIGMLPAALTTVLLAGGMIALVYWIGDLTALITPFADEWAEVWRIAMRVAAGVALVGVALVLGLTGFTALALAIGGPFYEHIAEKVEDDLGGPPSEEDLSWWWLLWVGLRDGVVLMLRSLLFTLPLSVAGFIPVVGQTVVPVLMALVTAWFFALELVAVSFYRRGMDLKQRRELLGERRSLALGLGLPASLLCAVPLLAIVVMPVAFVGGVLVSAEVLRSTDTAAVGS</sequence>
<dbReference type="InterPro" id="IPR050480">
    <property type="entry name" value="CysZ-like"/>
</dbReference>
<dbReference type="GO" id="GO:0005886">
    <property type="term" value="C:plasma membrane"/>
    <property type="evidence" value="ECO:0007669"/>
    <property type="project" value="TreeGrafter"/>
</dbReference>
<keyword evidence="4" id="KW-0997">Cell inner membrane</keyword>
<evidence type="ECO:0000256" key="7">
    <source>
        <dbReference type="ARBA" id="ARBA00022989"/>
    </source>
</evidence>
<keyword evidence="3" id="KW-1003">Cell membrane</keyword>
<evidence type="ECO:0000256" key="8">
    <source>
        <dbReference type="ARBA" id="ARBA00023032"/>
    </source>
</evidence>
<keyword evidence="5" id="KW-0028">Amino-acid biosynthesis</keyword>
<feature type="transmembrane region" description="Helical" evidence="10">
    <location>
        <begin position="167"/>
        <end position="187"/>
    </location>
</feature>
<comment type="subcellular location">
    <subcellularLocation>
        <location evidence="1">Membrane</location>
        <topology evidence="1">Multi-pass membrane protein</topology>
    </subcellularLocation>
</comment>
<evidence type="ECO:0000256" key="2">
    <source>
        <dbReference type="ARBA" id="ARBA00022448"/>
    </source>
</evidence>
<evidence type="ECO:0000256" key="4">
    <source>
        <dbReference type="ARBA" id="ARBA00022519"/>
    </source>
</evidence>
<dbReference type="GO" id="GO:0009675">
    <property type="term" value="F:high-affinity sulfate:proton symporter activity"/>
    <property type="evidence" value="ECO:0007669"/>
    <property type="project" value="TreeGrafter"/>
</dbReference>